<dbReference type="SUPFAM" id="SSF56784">
    <property type="entry name" value="HAD-like"/>
    <property type="match status" value="1"/>
</dbReference>
<feature type="compositionally biased region" description="Basic and acidic residues" evidence="18">
    <location>
        <begin position="157"/>
        <end position="174"/>
    </location>
</feature>
<feature type="transmembrane region" description="Helical" evidence="19">
    <location>
        <begin position="340"/>
        <end position="358"/>
    </location>
</feature>
<dbReference type="SFLD" id="SFLDS00003">
    <property type="entry name" value="Haloacid_Dehalogenase"/>
    <property type="match status" value="1"/>
</dbReference>
<dbReference type="Pfam" id="PF00689">
    <property type="entry name" value="Cation_ATPase_C"/>
    <property type="match status" value="1"/>
</dbReference>
<feature type="transmembrane region" description="Helical" evidence="19">
    <location>
        <begin position="560"/>
        <end position="583"/>
    </location>
</feature>
<dbReference type="InterPro" id="IPR001757">
    <property type="entry name" value="P_typ_ATPase"/>
</dbReference>
<dbReference type="InterPro" id="IPR044492">
    <property type="entry name" value="P_typ_ATPase_HD_dom"/>
</dbReference>
<keyword evidence="8" id="KW-0547">Nucleotide-binding</keyword>
<evidence type="ECO:0000256" key="7">
    <source>
        <dbReference type="ARBA" id="ARBA00022723"/>
    </source>
</evidence>
<evidence type="ECO:0000313" key="22">
    <source>
        <dbReference type="Proteomes" id="UP000245946"/>
    </source>
</evidence>
<keyword evidence="12" id="KW-1278">Translocase</keyword>
<dbReference type="SUPFAM" id="SSF81660">
    <property type="entry name" value="Metal cation-transporting ATPase, ATP-binding domain N"/>
    <property type="match status" value="1"/>
</dbReference>
<evidence type="ECO:0000256" key="5">
    <source>
        <dbReference type="ARBA" id="ARBA00022568"/>
    </source>
</evidence>
<evidence type="ECO:0000256" key="16">
    <source>
        <dbReference type="ARBA" id="ARBA00048694"/>
    </source>
</evidence>
<evidence type="ECO:0000256" key="9">
    <source>
        <dbReference type="ARBA" id="ARBA00022837"/>
    </source>
</evidence>
<keyword evidence="10" id="KW-0067">ATP-binding</keyword>
<feature type="transmembrane region" description="Helical" evidence="19">
    <location>
        <begin position="603"/>
        <end position="630"/>
    </location>
</feature>
<evidence type="ECO:0000256" key="10">
    <source>
        <dbReference type="ARBA" id="ARBA00022840"/>
    </source>
</evidence>
<dbReference type="SMART" id="SM00831">
    <property type="entry name" value="Cation_ATPase_N"/>
    <property type="match status" value="1"/>
</dbReference>
<evidence type="ECO:0000259" key="20">
    <source>
        <dbReference type="SMART" id="SM00831"/>
    </source>
</evidence>
<evidence type="ECO:0000256" key="19">
    <source>
        <dbReference type="SAM" id="Phobius"/>
    </source>
</evidence>
<dbReference type="Gene3D" id="3.40.1110.10">
    <property type="entry name" value="Calcium-transporting ATPase, cytoplasmic domain N"/>
    <property type="match status" value="2"/>
</dbReference>
<dbReference type="SFLD" id="SFLDG00002">
    <property type="entry name" value="C1.7:_P-type_atpase_like"/>
    <property type="match status" value="1"/>
</dbReference>
<feature type="region of interest" description="Disordered" evidence="18">
    <location>
        <begin position="1431"/>
        <end position="1454"/>
    </location>
</feature>
<evidence type="ECO:0000256" key="6">
    <source>
        <dbReference type="ARBA" id="ARBA00022692"/>
    </source>
</evidence>
<evidence type="ECO:0000256" key="3">
    <source>
        <dbReference type="ARBA" id="ARBA00022448"/>
    </source>
</evidence>
<dbReference type="RefSeq" id="XP_025599448.1">
    <property type="nucleotide sequence ID" value="XM_025742033.1"/>
</dbReference>
<dbReference type="Pfam" id="PF00690">
    <property type="entry name" value="Cation_ATPase_N"/>
    <property type="match status" value="1"/>
</dbReference>
<feature type="transmembrane region" description="Helical" evidence="19">
    <location>
        <begin position="1272"/>
        <end position="1294"/>
    </location>
</feature>
<dbReference type="GO" id="GO:0005388">
    <property type="term" value="F:P-type calcium transporter activity"/>
    <property type="evidence" value="ECO:0007669"/>
    <property type="project" value="UniProtKB-EC"/>
</dbReference>
<keyword evidence="3" id="KW-0813">Transport</keyword>
<feature type="compositionally biased region" description="Basic and acidic residues" evidence="18">
    <location>
        <begin position="275"/>
        <end position="291"/>
    </location>
</feature>
<dbReference type="PANTHER" id="PTHR24093">
    <property type="entry name" value="CATION TRANSPORTING ATPASE"/>
    <property type="match status" value="1"/>
</dbReference>
<comment type="subcellular location">
    <subcellularLocation>
        <location evidence="1">Vacuole membrane</location>
        <topology evidence="1">Multi-pass membrane protein</topology>
    </subcellularLocation>
</comment>
<dbReference type="GO" id="GO:0005886">
    <property type="term" value="C:plasma membrane"/>
    <property type="evidence" value="ECO:0007669"/>
    <property type="project" value="TreeGrafter"/>
</dbReference>
<dbReference type="PRINTS" id="PR00119">
    <property type="entry name" value="CATATPASE"/>
</dbReference>
<dbReference type="PROSITE" id="PS00154">
    <property type="entry name" value="ATPASE_E1_E2"/>
    <property type="match status" value="1"/>
</dbReference>
<keyword evidence="4" id="KW-0926">Vacuole</keyword>
<dbReference type="SUPFAM" id="SSF81653">
    <property type="entry name" value="Calcium ATPase, transduction domain A"/>
    <property type="match status" value="1"/>
</dbReference>
<feature type="transmembrane region" description="Helical" evidence="19">
    <location>
        <begin position="385"/>
        <end position="405"/>
    </location>
</feature>
<feature type="region of interest" description="Disordered" evidence="18">
    <location>
        <begin position="693"/>
        <end position="717"/>
    </location>
</feature>
<evidence type="ECO:0000256" key="17">
    <source>
        <dbReference type="ARBA" id="ARBA00067965"/>
    </source>
</evidence>
<dbReference type="EMBL" id="KZ819289">
    <property type="protein sequence ID" value="PWN99169.1"/>
    <property type="molecule type" value="Genomic_DNA"/>
</dbReference>
<dbReference type="Pfam" id="PF00122">
    <property type="entry name" value="E1-E2_ATPase"/>
    <property type="match status" value="1"/>
</dbReference>
<dbReference type="InterPro" id="IPR036412">
    <property type="entry name" value="HAD-like_sf"/>
</dbReference>
<evidence type="ECO:0000256" key="15">
    <source>
        <dbReference type="ARBA" id="ARBA00023136"/>
    </source>
</evidence>
<dbReference type="FunFam" id="1.20.1110.10:FF:000002">
    <property type="entry name" value="Calcium-transporting ATPase"/>
    <property type="match status" value="1"/>
</dbReference>
<evidence type="ECO:0000256" key="8">
    <source>
        <dbReference type="ARBA" id="ARBA00022741"/>
    </source>
</evidence>
<dbReference type="Gene3D" id="1.20.1110.10">
    <property type="entry name" value="Calcium-transporting ATPase, transmembrane domain"/>
    <property type="match status" value="2"/>
</dbReference>
<keyword evidence="7" id="KW-0479">Metal-binding</keyword>
<keyword evidence="9" id="KW-0106">Calcium</keyword>
<proteinExistence type="predicted"/>
<dbReference type="GeneID" id="37269577"/>
<keyword evidence="14" id="KW-0406">Ion transport</keyword>
<dbReference type="Gene3D" id="3.40.50.1000">
    <property type="entry name" value="HAD superfamily/HAD-like"/>
    <property type="match status" value="2"/>
</dbReference>
<dbReference type="InterPro" id="IPR023299">
    <property type="entry name" value="ATPase_P-typ_cyto_dom_N"/>
</dbReference>
<dbReference type="GO" id="GO:0005524">
    <property type="term" value="F:ATP binding"/>
    <property type="evidence" value="ECO:0007669"/>
    <property type="project" value="UniProtKB-KW"/>
</dbReference>
<sequence>MSEPTQRDALPTIVTTPEVHVDDTAAAVTGTPVDAPPAAATGDSPHGRNFSISSMGAGHARNASLTVPGGDAPPPSSPTLSTTSEMSAMGPDSPSPEYRTSLALRDNDPRTAHARQISIASAFTDASAEPASTANGGMAPSASSQVKFEQSSPTSDGRGEKLRDVPDAAKKESMKGVPADEADAAAKLSGWQRFKASVHGKTRAGRAKAIQDEIDAEKKRQYEMDPAPFKYRPVELGELVDPKSVALLRDMGGVKGLLAALGTDGTSGLDVGGTKAEEEGAQRESEKDIERAAGSGEPRGADWVQASHEQREKVYGRNVLPTKKSKSLLLLMWLALQDKILILLCIAAVVSLALGLYTDFGADPEFVPQIVNGELTEVRAPQIDWVEGVAILIAVVIVDVVGSVNDYQKELQFKKLNAKKEERDVKVIRQGRPALMSVHDVCVGDVLQLEPGEILPADGVFLRGHNVKCDESGATGESDMIRKITYDEALEQLEAAEANGTKPPNRDCFLISGARVLEGAGEYVVIAVGPSSFNGKLMLSLRTEAEMTPLQAKLNRLAEIIAYCGSAAGLLLFVALMIRFFVSFRPGQPSLTPDERGKQFIDILVIAVTVVVVAVPEGLPLATTLALAFATKRMTEQNLLVRVLGACETMANASVICTDKTGTLTQNEMSVVAGSVGVHLKFAYNLEENKGRIESPEDDSAAERMASRSSLQRHQGRRDWAIDQQELGSVISGKLRTLLSDSISVNSSAFEEVAEAGGDDKQAPPGLGALKKVSFLRRLLPKKKVEAEKTKQLGFVGSKTETALLKMAKELGWEDYRVSRERNEVVTSFPFSSERKAMGVVIRKPEGGYRFLVKGASEVLTKICTRHVIVPDPDSGDADGDVQTAAFTKESQENVAKTIIFYANQTLRTIGVCYRDFDTPSWPPQGATMTEEGELDYDFLARDLTLLAVVGIEDPLRPGVRDAVAACTQAGVQVKMCTGDNALTARSIATQCGIYTPGGIIMEGPVFRKLSDADMDAVVPRLQVLARSSPEDKKILVERLKRMGEIVGVTGDGTNDGPALKAANVGFSMGIAGTEVAKEASDIILMDDNFASIVKAIMWGRCVNDAVRRFLQFQLSVNVGAVLITFISAVASDEGSSVLGAVQLLWLNLIMDTLAALALATDPATPVLLKRKPDRKDAPLISTDMWKMIIGQSIYQVCMALVLDFRGNDILGLRIPADATPELREYLTATYTIERNSLIFNAFVWCQLFNQVNCRELGRKFNFFAGIHRNKWFMGIILVEIGLQVLISFVGKSAFGIAPLQPDNPARESSRPDWAIVIIIGLVSWPLGVLIRCFPTAPCERLLIALGIHSDPNRLPTISHEAKEAEAKEYGEEFGGVAERLSAFSRIRGGRSQLVRLAWKSKSRRMRDADVHPQTLMALVPALIGASVGGGWRPTNPEAASRRDPAAGDPSVSSWQLYQGGAIQLHPDTANDDQFLQKLQAGGGSKSA</sequence>
<dbReference type="GO" id="GO:0016887">
    <property type="term" value="F:ATP hydrolysis activity"/>
    <property type="evidence" value="ECO:0007669"/>
    <property type="project" value="InterPro"/>
</dbReference>
<keyword evidence="6 19" id="KW-0812">Transmembrane</keyword>
<keyword evidence="5" id="KW-0109">Calcium transport</keyword>
<dbReference type="Gene3D" id="2.70.150.10">
    <property type="entry name" value="Calcium-transporting ATPase, cytoplasmic transduction domain A"/>
    <property type="match status" value="1"/>
</dbReference>
<dbReference type="PANTHER" id="PTHR24093:SF369">
    <property type="entry name" value="CALCIUM-TRANSPORTING ATPASE"/>
    <property type="match status" value="1"/>
</dbReference>
<dbReference type="InterPro" id="IPR023298">
    <property type="entry name" value="ATPase_P-typ_TM_dom_sf"/>
</dbReference>
<dbReference type="GO" id="GO:0005774">
    <property type="term" value="C:vacuolar membrane"/>
    <property type="evidence" value="ECO:0007669"/>
    <property type="project" value="UniProtKB-SubCell"/>
</dbReference>
<dbReference type="Pfam" id="PF13246">
    <property type="entry name" value="Cation_ATPase"/>
    <property type="match status" value="1"/>
</dbReference>
<evidence type="ECO:0000256" key="4">
    <source>
        <dbReference type="ARBA" id="ARBA00022554"/>
    </source>
</evidence>
<feature type="transmembrane region" description="Helical" evidence="19">
    <location>
        <begin position="1115"/>
        <end position="1132"/>
    </location>
</feature>
<evidence type="ECO:0000256" key="12">
    <source>
        <dbReference type="ARBA" id="ARBA00022967"/>
    </source>
</evidence>
<feature type="region of interest" description="Disordered" evidence="18">
    <location>
        <begin position="1"/>
        <end position="179"/>
    </location>
</feature>
<evidence type="ECO:0000256" key="1">
    <source>
        <dbReference type="ARBA" id="ARBA00004128"/>
    </source>
</evidence>
<name>A0A316ZCB7_9BASI</name>
<keyword evidence="15 19" id="KW-0472">Membrane</keyword>
<dbReference type="InterPro" id="IPR018303">
    <property type="entry name" value="ATPase_P-typ_P_site"/>
</dbReference>
<reference evidence="21 22" key="1">
    <citation type="journal article" date="2018" name="Mol. Biol. Evol.">
        <title>Broad Genomic Sampling Reveals a Smut Pathogenic Ancestry of the Fungal Clade Ustilaginomycotina.</title>
        <authorList>
            <person name="Kijpornyongpan T."/>
            <person name="Mondo S.J."/>
            <person name="Barry K."/>
            <person name="Sandor L."/>
            <person name="Lee J."/>
            <person name="Lipzen A."/>
            <person name="Pangilinan J."/>
            <person name="LaButti K."/>
            <person name="Hainaut M."/>
            <person name="Henrissat B."/>
            <person name="Grigoriev I.V."/>
            <person name="Spatafora J.W."/>
            <person name="Aime M.C."/>
        </authorList>
    </citation>
    <scope>NUCLEOTIDE SEQUENCE [LARGE SCALE GENOMIC DNA]</scope>
    <source>
        <strain evidence="21 22">MCA 4186</strain>
    </source>
</reference>
<keyword evidence="13 19" id="KW-1133">Transmembrane helix</keyword>
<feature type="transmembrane region" description="Helical" evidence="19">
    <location>
        <begin position="1144"/>
        <end position="1169"/>
    </location>
</feature>
<dbReference type="InterPro" id="IPR008250">
    <property type="entry name" value="ATPase_P-typ_transduc_dom_A_sf"/>
</dbReference>
<dbReference type="EC" id="7.2.2.10" evidence="2"/>
<dbReference type="InterPro" id="IPR023214">
    <property type="entry name" value="HAD_sf"/>
</dbReference>
<dbReference type="GO" id="GO:0006874">
    <property type="term" value="P:intracellular calcium ion homeostasis"/>
    <property type="evidence" value="ECO:0007669"/>
    <property type="project" value="TreeGrafter"/>
</dbReference>
<feature type="region of interest" description="Disordered" evidence="18">
    <location>
        <begin position="269"/>
        <end position="307"/>
    </location>
</feature>
<evidence type="ECO:0000256" key="14">
    <source>
        <dbReference type="ARBA" id="ARBA00023065"/>
    </source>
</evidence>
<feature type="compositionally biased region" description="Polar residues" evidence="18">
    <location>
        <begin position="130"/>
        <end position="155"/>
    </location>
</feature>
<evidence type="ECO:0000256" key="13">
    <source>
        <dbReference type="ARBA" id="ARBA00022989"/>
    </source>
</evidence>
<dbReference type="FunFam" id="2.70.150.10:FF:000028">
    <property type="entry name" value="Calcium-transporting ATPase"/>
    <property type="match status" value="1"/>
</dbReference>
<comment type="catalytic activity">
    <reaction evidence="16">
        <text>Ca(2+)(in) + ATP + H2O = Ca(2+)(out) + ADP + phosphate + H(+)</text>
        <dbReference type="Rhea" id="RHEA:18105"/>
        <dbReference type="ChEBI" id="CHEBI:15377"/>
        <dbReference type="ChEBI" id="CHEBI:15378"/>
        <dbReference type="ChEBI" id="CHEBI:29108"/>
        <dbReference type="ChEBI" id="CHEBI:30616"/>
        <dbReference type="ChEBI" id="CHEBI:43474"/>
        <dbReference type="ChEBI" id="CHEBI:456216"/>
        <dbReference type="EC" id="7.2.2.10"/>
    </reaction>
</comment>
<dbReference type="OrthoDB" id="3352408at2759"/>
<evidence type="ECO:0000256" key="11">
    <source>
        <dbReference type="ARBA" id="ARBA00022842"/>
    </source>
</evidence>
<dbReference type="InterPro" id="IPR004014">
    <property type="entry name" value="ATPase_P-typ_cation-transptr_N"/>
</dbReference>
<dbReference type="SFLD" id="SFLDF00027">
    <property type="entry name" value="p-type_atpase"/>
    <property type="match status" value="1"/>
</dbReference>
<dbReference type="SUPFAM" id="SSF81665">
    <property type="entry name" value="Calcium ATPase, transmembrane domain M"/>
    <property type="match status" value="1"/>
</dbReference>
<dbReference type="Proteomes" id="UP000245946">
    <property type="component" value="Unassembled WGS sequence"/>
</dbReference>
<keyword evidence="22" id="KW-1185">Reference proteome</keyword>
<dbReference type="STRING" id="58919.A0A316ZCB7"/>
<organism evidence="21 22">
    <name type="scientific">Tilletiopsis washingtonensis</name>
    <dbReference type="NCBI Taxonomy" id="58919"/>
    <lineage>
        <taxon>Eukaryota</taxon>
        <taxon>Fungi</taxon>
        <taxon>Dikarya</taxon>
        <taxon>Basidiomycota</taxon>
        <taxon>Ustilaginomycotina</taxon>
        <taxon>Exobasidiomycetes</taxon>
        <taxon>Entylomatales</taxon>
        <taxon>Entylomatales incertae sedis</taxon>
        <taxon>Tilletiopsis</taxon>
    </lineage>
</organism>
<evidence type="ECO:0000313" key="21">
    <source>
        <dbReference type="EMBL" id="PWN99169.1"/>
    </source>
</evidence>
<gene>
    <name evidence="21" type="ORF">FA09DRAFT_329105</name>
</gene>
<feature type="compositionally biased region" description="Basic and acidic residues" evidence="18">
    <location>
        <begin position="693"/>
        <end position="706"/>
    </location>
</feature>
<dbReference type="FunFam" id="3.40.50.1000:FF:000018">
    <property type="entry name" value="Calcium-transporting ATPase"/>
    <property type="match status" value="1"/>
</dbReference>
<accession>A0A316ZCB7</accession>
<dbReference type="NCBIfam" id="TIGR01494">
    <property type="entry name" value="ATPase_P-type"/>
    <property type="match status" value="2"/>
</dbReference>
<protein>
    <recommendedName>
        <fullName evidence="17">Calcium-transporting ATPase 2</fullName>
        <ecNumber evidence="2">7.2.2.10</ecNumber>
    </recommendedName>
</protein>
<feature type="domain" description="Cation-transporting P-type ATPase N-terminal" evidence="20">
    <location>
        <begin position="280"/>
        <end position="356"/>
    </location>
</feature>
<evidence type="ECO:0000256" key="18">
    <source>
        <dbReference type="SAM" id="MobiDB-lite"/>
    </source>
</evidence>
<dbReference type="InterPro" id="IPR059000">
    <property type="entry name" value="ATPase_P-type_domA"/>
</dbReference>
<keyword evidence="11" id="KW-0460">Magnesium</keyword>
<dbReference type="GO" id="GO:0046872">
    <property type="term" value="F:metal ion binding"/>
    <property type="evidence" value="ECO:0007669"/>
    <property type="project" value="UniProtKB-KW"/>
</dbReference>
<feature type="transmembrane region" description="Helical" evidence="19">
    <location>
        <begin position="1314"/>
        <end position="1334"/>
    </location>
</feature>
<evidence type="ECO:0000256" key="2">
    <source>
        <dbReference type="ARBA" id="ARBA00012790"/>
    </source>
</evidence>
<dbReference type="InterPro" id="IPR006068">
    <property type="entry name" value="ATPase_P-typ_cation-transptr_C"/>
</dbReference>